<feature type="domain" description="Major facilitator superfamily (MFS) profile" evidence="9">
    <location>
        <begin position="50"/>
        <end position="547"/>
    </location>
</feature>
<proteinExistence type="inferred from homology"/>
<evidence type="ECO:0000256" key="3">
    <source>
        <dbReference type="ARBA" id="ARBA00022448"/>
    </source>
</evidence>
<feature type="transmembrane region" description="Helical" evidence="8">
    <location>
        <begin position="85"/>
        <end position="107"/>
    </location>
</feature>
<feature type="region of interest" description="Disordered" evidence="7">
    <location>
        <begin position="1"/>
        <end position="37"/>
    </location>
</feature>
<reference evidence="10" key="1">
    <citation type="journal article" date="2023" name="Mol. Phylogenet. Evol.">
        <title>Genome-scale phylogeny and comparative genomics of the fungal order Sordariales.</title>
        <authorList>
            <person name="Hensen N."/>
            <person name="Bonometti L."/>
            <person name="Westerberg I."/>
            <person name="Brannstrom I.O."/>
            <person name="Guillou S."/>
            <person name="Cros-Aarteil S."/>
            <person name="Calhoun S."/>
            <person name="Haridas S."/>
            <person name="Kuo A."/>
            <person name="Mondo S."/>
            <person name="Pangilinan J."/>
            <person name="Riley R."/>
            <person name="LaButti K."/>
            <person name="Andreopoulos B."/>
            <person name="Lipzen A."/>
            <person name="Chen C."/>
            <person name="Yan M."/>
            <person name="Daum C."/>
            <person name="Ng V."/>
            <person name="Clum A."/>
            <person name="Steindorff A."/>
            <person name="Ohm R.A."/>
            <person name="Martin F."/>
            <person name="Silar P."/>
            <person name="Natvig D.O."/>
            <person name="Lalanne C."/>
            <person name="Gautier V."/>
            <person name="Ament-Velasquez S.L."/>
            <person name="Kruys A."/>
            <person name="Hutchinson M.I."/>
            <person name="Powell A.J."/>
            <person name="Barry K."/>
            <person name="Miller A.N."/>
            <person name="Grigoriev I.V."/>
            <person name="Debuchy R."/>
            <person name="Gladieux P."/>
            <person name="Hiltunen Thoren M."/>
            <person name="Johannesson H."/>
        </authorList>
    </citation>
    <scope>NUCLEOTIDE SEQUENCE</scope>
    <source>
        <strain evidence="10">CBS 103.79</strain>
    </source>
</reference>
<dbReference type="FunFam" id="1.20.1250.20:FF:000429">
    <property type="entry name" value="MFS drug efflux transporter, putative"/>
    <property type="match status" value="1"/>
</dbReference>
<dbReference type="EMBL" id="MU855637">
    <property type="protein sequence ID" value="KAK3900791.1"/>
    <property type="molecule type" value="Genomic_DNA"/>
</dbReference>
<dbReference type="InterPro" id="IPR011701">
    <property type="entry name" value="MFS"/>
</dbReference>
<feature type="transmembrane region" description="Helical" evidence="8">
    <location>
        <begin position="173"/>
        <end position="198"/>
    </location>
</feature>
<feature type="transmembrane region" description="Helical" evidence="8">
    <location>
        <begin position="276"/>
        <end position="297"/>
    </location>
</feature>
<evidence type="ECO:0000259" key="9">
    <source>
        <dbReference type="PROSITE" id="PS50850"/>
    </source>
</evidence>
<feature type="transmembrane region" description="Helical" evidence="8">
    <location>
        <begin position="140"/>
        <end position="161"/>
    </location>
</feature>
<feature type="transmembrane region" description="Helical" evidence="8">
    <location>
        <begin position="353"/>
        <end position="371"/>
    </location>
</feature>
<evidence type="ECO:0000313" key="11">
    <source>
        <dbReference type="Proteomes" id="UP001303889"/>
    </source>
</evidence>
<evidence type="ECO:0000256" key="1">
    <source>
        <dbReference type="ARBA" id="ARBA00004141"/>
    </source>
</evidence>
<feature type="transmembrane region" description="Helical" evidence="8">
    <location>
        <begin position="204"/>
        <end position="223"/>
    </location>
</feature>
<feature type="transmembrane region" description="Helical" evidence="8">
    <location>
        <begin position="383"/>
        <end position="403"/>
    </location>
</feature>
<dbReference type="InterPro" id="IPR020846">
    <property type="entry name" value="MFS_dom"/>
</dbReference>
<keyword evidence="3" id="KW-0813">Transport</keyword>
<dbReference type="SUPFAM" id="SSF103473">
    <property type="entry name" value="MFS general substrate transporter"/>
    <property type="match status" value="1"/>
</dbReference>
<dbReference type="GO" id="GO:0005886">
    <property type="term" value="C:plasma membrane"/>
    <property type="evidence" value="ECO:0007669"/>
    <property type="project" value="TreeGrafter"/>
</dbReference>
<comment type="subcellular location">
    <subcellularLocation>
        <location evidence="1">Membrane</location>
        <topology evidence="1">Multi-pass membrane protein</topology>
    </subcellularLocation>
</comment>
<evidence type="ECO:0000256" key="4">
    <source>
        <dbReference type="ARBA" id="ARBA00022692"/>
    </source>
</evidence>
<reference evidence="10" key="2">
    <citation type="submission" date="2023-05" db="EMBL/GenBank/DDBJ databases">
        <authorList>
            <consortium name="Lawrence Berkeley National Laboratory"/>
            <person name="Steindorff A."/>
            <person name="Hensen N."/>
            <person name="Bonometti L."/>
            <person name="Westerberg I."/>
            <person name="Brannstrom I.O."/>
            <person name="Guillou S."/>
            <person name="Cros-Aarteil S."/>
            <person name="Calhoun S."/>
            <person name="Haridas S."/>
            <person name="Kuo A."/>
            <person name="Mondo S."/>
            <person name="Pangilinan J."/>
            <person name="Riley R."/>
            <person name="Labutti K."/>
            <person name="Andreopoulos B."/>
            <person name="Lipzen A."/>
            <person name="Chen C."/>
            <person name="Yanf M."/>
            <person name="Daum C."/>
            <person name="Ng V."/>
            <person name="Clum A."/>
            <person name="Ohm R."/>
            <person name="Martin F."/>
            <person name="Silar P."/>
            <person name="Natvig D."/>
            <person name="Lalanne C."/>
            <person name="Gautier V."/>
            <person name="Ament-Velasquez S.L."/>
            <person name="Kruys A."/>
            <person name="Hutchinson M.I."/>
            <person name="Powell A.J."/>
            <person name="Barry K."/>
            <person name="Miller A.N."/>
            <person name="Grigoriev I.V."/>
            <person name="Debuchy R."/>
            <person name="Gladieux P."/>
            <person name="Thoren M.H."/>
            <person name="Johannesson H."/>
        </authorList>
    </citation>
    <scope>NUCLEOTIDE SEQUENCE</scope>
    <source>
        <strain evidence="10">CBS 103.79</strain>
    </source>
</reference>
<accession>A0AAN6MIH1</accession>
<dbReference type="Proteomes" id="UP001303889">
    <property type="component" value="Unassembled WGS sequence"/>
</dbReference>
<comment type="caution">
    <text evidence="10">The sequence shown here is derived from an EMBL/GenBank/DDBJ whole genome shotgun (WGS) entry which is preliminary data.</text>
</comment>
<feature type="transmembrane region" description="Helical" evidence="8">
    <location>
        <begin position="409"/>
        <end position="433"/>
    </location>
</feature>
<feature type="transmembrane region" description="Helical" evidence="8">
    <location>
        <begin position="317"/>
        <end position="341"/>
    </location>
</feature>
<keyword evidence="4 8" id="KW-0812">Transmembrane</keyword>
<evidence type="ECO:0000256" key="2">
    <source>
        <dbReference type="ARBA" id="ARBA00007520"/>
    </source>
</evidence>
<dbReference type="PANTHER" id="PTHR23501:SF12">
    <property type="entry name" value="MAJOR FACILITATOR SUPERFAMILY (MFS) PROFILE DOMAIN-CONTAINING PROTEIN-RELATED"/>
    <property type="match status" value="1"/>
</dbReference>
<gene>
    <name evidence="10" type="ORF">C8A05DRAFT_16937</name>
</gene>
<evidence type="ECO:0000313" key="10">
    <source>
        <dbReference type="EMBL" id="KAK3900791.1"/>
    </source>
</evidence>
<dbReference type="AlphaFoldDB" id="A0AAN6MIH1"/>
<keyword evidence="11" id="KW-1185">Reference proteome</keyword>
<feature type="transmembrane region" description="Helical" evidence="8">
    <location>
        <begin position="244"/>
        <end position="264"/>
    </location>
</feature>
<comment type="similarity">
    <text evidence="2">Belongs to the major facilitator superfamily. TCR/Tet family.</text>
</comment>
<dbReference type="InterPro" id="IPR036259">
    <property type="entry name" value="MFS_trans_sf"/>
</dbReference>
<dbReference type="PROSITE" id="PS50850">
    <property type="entry name" value="MFS"/>
    <property type="match status" value="1"/>
</dbReference>
<feature type="transmembrane region" description="Helical" evidence="8">
    <location>
        <begin position="114"/>
        <end position="134"/>
    </location>
</feature>
<keyword evidence="6 8" id="KW-0472">Membrane</keyword>
<keyword evidence="5 8" id="KW-1133">Transmembrane helix</keyword>
<feature type="compositionally biased region" description="Low complexity" evidence="7">
    <location>
        <begin position="24"/>
        <end position="37"/>
    </location>
</feature>
<dbReference type="PANTHER" id="PTHR23501">
    <property type="entry name" value="MAJOR FACILITATOR SUPERFAMILY"/>
    <property type="match status" value="1"/>
</dbReference>
<protein>
    <submittedName>
        <fullName evidence="10">Major facilitator superfamily domain-containing protein</fullName>
    </submittedName>
</protein>
<evidence type="ECO:0000256" key="8">
    <source>
        <dbReference type="SAM" id="Phobius"/>
    </source>
</evidence>
<evidence type="ECO:0000256" key="6">
    <source>
        <dbReference type="ARBA" id="ARBA00023136"/>
    </source>
</evidence>
<dbReference type="Pfam" id="PF07690">
    <property type="entry name" value="MFS_1"/>
    <property type="match status" value="1"/>
</dbReference>
<feature type="transmembrane region" description="Helical" evidence="8">
    <location>
        <begin position="524"/>
        <end position="542"/>
    </location>
</feature>
<feature type="transmembrane region" description="Helical" evidence="8">
    <location>
        <begin position="45"/>
        <end position="63"/>
    </location>
</feature>
<dbReference type="Gene3D" id="1.20.1250.20">
    <property type="entry name" value="MFS general substrate transporter like domains"/>
    <property type="match status" value="2"/>
</dbReference>
<evidence type="ECO:0000256" key="7">
    <source>
        <dbReference type="SAM" id="MobiDB-lite"/>
    </source>
</evidence>
<organism evidence="10 11">
    <name type="scientific">Staphylotrichum tortipilum</name>
    <dbReference type="NCBI Taxonomy" id="2831512"/>
    <lineage>
        <taxon>Eukaryota</taxon>
        <taxon>Fungi</taxon>
        <taxon>Dikarya</taxon>
        <taxon>Ascomycota</taxon>
        <taxon>Pezizomycotina</taxon>
        <taxon>Sordariomycetes</taxon>
        <taxon>Sordariomycetidae</taxon>
        <taxon>Sordariales</taxon>
        <taxon>Chaetomiaceae</taxon>
        <taxon>Staphylotrichum</taxon>
    </lineage>
</organism>
<evidence type="ECO:0000256" key="5">
    <source>
        <dbReference type="ARBA" id="ARBA00022989"/>
    </source>
</evidence>
<sequence length="554" mass="58354">MSTAPTIEKVLDEDSASSDPEKNAQPASLHSSSDSSAPARTIRGFKWILVCVSLYVSAFLYGLDTTIAADVQGPVVEQFGHIEKLAWIGSGFPLGSVAVILLVGNLLGHFNMKWTFIGGVALFELGSAVCGAAPNMDALIIGRVLAGAGGAGIYLGALNYFGYMTSATERGFYISLLGFFWGIGAVLGPVIGGGFAVSKATWRWAFYINLVVGAATAPIYIFFLPDIHPVKDKTIRERIAHFDFLGLFLVGATWVLFTVAFSVGGADWAWNDGRTITLIVLFAVLFVASAAQQYWSVLTTPATRAVPGHLLRSRTQLALILATGATTASLFVLVYYIPIYFQFAHSDDPVQAAVRLLPFVIVTVVLNVLAGRLLSKVRYYMPVFLVSGILITIGGALLMVYLDPATGEGVIYGLSVVIAVGTGLTIQLGYAVATLTVESVDVNNAISLQNLAQIGGGTVVLVIAGKVFQSEAVKRLTVALAGQGFSAQEISEATAGAQSVLFGKLSGGLREKAIEAIVGAMQRSLALVVAAGAIMIVAAAAMKRERLFGEIVTA</sequence>
<dbReference type="GO" id="GO:0022857">
    <property type="term" value="F:transmembrane transporter activity"/>
    <property type="evidence" value="ECO:0007669"/>
    <property type="project" value="InterPro"/>
</dbReference>
<name>A0AAN6MIH1_9PEZI</name>